<dbReference type="Pfam" id="PF08751">
    <property type="entry name" value="TrwC"/>
    <property type="match status" value="1"/>
</dbReference>
<keyword evidence="3" id="KW-1185">Reference proteome</keyword>
<reference evidence="2 3" key="1">
    <citation type="submission" date="2016-11" db="EMBL/GenBank/DDBJ databases">
        <title>Draft Genome Sequences of Nine Cyanobacterial Strains from Diverse Habitats.</title>
        <authorList>
            <person name="Zhu T."/>
            <person name="Hou S."/>
            <person name="Lu X."/>
            <person name="Hess W.R."/>
        </authorList>
    </citation>
    <scope>NUCLEOTIDE SEQUENCE [LARGE SCALE GENOMIC DNA]</scope>
    <source>
        <strain evidence="2 3">NIES-30</strain>
    </source>
</reference>
<accession>A0A1U7J7H3</accession>
<proteinExistence type="predicted"/>
<dbReference type="RefSeq" id="WP_073607898.1">
    <property type="nucleotide sequence ID" value="NZ_MRCG01000004.1"/>
</dbReference>
<dbReference type="AlphaFoldDB" id="A0A1U7J7H3"/>
<dbReference type="Pfam" id="PF13604">
    <property type="entry name" value="AAA_30"/>
    <property type="match status" value="1"/>
</dbReference>
<dbReference type="SUPFAM" id="SSF55464">
    <property type="entry name" value="Origin of replication-binding domain, RBD-like"/>
    <property type="match status" value="1"/>
</dbReference>
<comment type="caution">
    <text evidence="2">The sequence shown here is derived from an EMBL/GenBank/DDBJ whole genome shotgun (WGS) entry which is preliminary data.</text>
</comment>
<dbReference type="OrthoDB" id="1634048at2"/>
<dbReference type="EMBL" id="MRCG01000004">
    <property type="protein sequence ID" value="OKH49115.1"/>
    <property type="molecule type" value="Genomic_DNA"/>
</dbReference>
<evidence type="ECO:0000313" key="3">
    <source>
        <dbReference type="Proteomes" id="UP000185557"/>
    </source>
</evidence>
<sequence length="849" mass="94031">MLSIAKMGRKSKYYYVNLAQSSYEASSALPGEPPAVWGGSGAKQLGLFGAVNRAAFFALFDGFSPDHESKLVGNAGGKRRVPGWDLVFTLPKSISILWVVTDPAHRAAIERIHHQAVEAAIAYLESHTRLLTDDAPLAGLTVAYFEHGSNRAGEPNLHTHALVLNDGVTRDGVTGPIDSRVLYQHKMAAGALYRSELSALLQAELGLDLERCQSWFELAGFSRTEGRYQTLMNLWSSRRRAIEAQAPSTAAQAQAVAYMTREKKGYVPPRDELFQVWQEVAAQHGLSQRRATRLIISEGKEQITLWQRFQEWRTLREARRTVAVHQSHFSRRDLVAAIAVAAQTRGLHSIDVLRLTDTCLKHRQVMSIGVVKNDEERFTFKRLYCLEQSLLSQATKLAVTPGMRVSHRQVERAGTGEQLSVEQRRALHALTEGGKLKVLSGISGTGKTQTLIAAAKAYRNSGYIVIAVSQSGQGAERLKESGLESPGVLSKLLYGEVARSITVYKFFHEIDRAREGKRRYGSRSFAKDPLSRKTVVMVDEAQALSAAQMLRLVKEVRRAGGKLIISGDVKAPQAFEHSGAFKALAQKISSSATTLTEIKRQDPSLSRDLVQGIGTGKVATVANLLRDETLFHLSETREEAQAQLIADWLAQAIASPKDNLITVDTKEEAATLNTMAQARLRQAGALSDTAIKTKAGYVRVGDRVMFQETSPTYGVTKGNTATIERLEPLTKVAVIRLDSGKTRLLNLRHYKSLTLAYALTPSEAKHKEVRHGFVLTQGRGRDFSLVQVSRGKTSTKVYSYASKHEREDTDTEWRIGRQMVFQKEVDLAIVAKEKQTDRPNQQQQQQRGR</sequence>
<dbReference type="Gene3D" id="2.30.30.940">
    <property type="match status" value="1"/>
</dbReference>
<dbReference type="InterPro" id="IPR014862">
    <property type="entry name" value="TrwC"/>
</dbReference>
<dbReference type="Gene3D" id="3.40.50.300">
    <property type="entry name" value="P-loop containing nucleotide triphosphate hydrolases"/>
    <property type="match status" value="2"/>
</dbReference>
<feature type="domain" description="TrwC relaxase" evidence="1">
    <location>
        <begin position="11"/>
        <end position="283"/>
    </location>
</feature>
<protein>
    <recommendedName>
        <fullName evidence="1">TrwC relaxase domain-containing protein</fullName>
    </recommendedName>
</protein>
<evidence type="ECO:0000313" key="2">
    <source>
        <dbReference type="EMBL" id="OKH49115.1"/>
    </source>
</evidence>
<dbReference type="NCBIfam" id="NF041492">
    <property type="entry name" value="MobF"/>
    <property type="match status" value="1"/>
</dbReference>
<dbReference type="InterPro" id="IPR027417">
    <property type="entry name" value="P-loop_NTPase"/>
</dbReference>
<gene>
    <name evidence="2" type="ORF">NIES30_08090</name>
</gene>
<dbReference type="SUPFAM" id="SSF52540">
    <property type="entry name" value="P-loop containing nucleoside triphosphate hydrolases"/>
    <property type="match status" value="2"/>
</dbReference>
<evidence type="ECO:0000259" key="1">
    <source>
        <dbReference type="Pfam" id="PF08751"/>
    </source>
</evidence>
<dbReference type="Proteomes" id="UP000185557">
    <property type="component" value="Unassembled WGS sequence"/>
</dbReference>
<organism evidence="2 3">
    <name type="scientific">Phormidium tenue NIES-30</name>
    <dbReference type="NCBI Taxonomy" id="549789"/>
    <lineage>
        <taxon>Bacteria</taxon>
        <taxon>Bacillati</taxon>
        <taxon>Cyanobacteriota</taxon>
        <taxon>Cyanophyceae</taxon>
        <taxon>Oscillatoriophycideae</taxon>
        <taxon>Oscillatoriales</taxon>
        <taxon>Oscillatoriaceae</taxon>
        <taxon>Phormidium</taxon>
    </lineage>
</organism>
<dbReference type="STRING" id="549789.NIES30_08090"/>
<name>A0A1U7J7H3_9CYAN</name>